<dbReference type="RefSeq" id="XP_006822334.1">
    <property type="nucleotide sequence ID" value="XM_006822271.1"/>
</dbReference>
<gene>
    <name evidence="5" type="primary">LOC102808807</name>
</gene>
<dbReference type="PROSITE" id="PS00915">
    <property type="entry name" value="PI3_4_KINASE_1"/>
    <property type="match status" value="1"/>
</dbReference>
<dbReference type="SUPFAM" id="SSF56112">
    <property type="entry name" value="Protein kinase-like (PK-like)"/>
    <property type="match status" value="1"/>
</dbReference>
<evidence type="ECO:0000313" key="4">
    <source>
        <dbReference type="Proteomes" id="UP000694865"/>
    </source>
</evidence>
<dbReference type="PANTHER" id="PTHR10048:SF111">
    <property type="entry name" value="PHOSPHATIDYLINOSITOL 3-KINASE AGE-1"/>
    <property type="match status" value="1"/>
</dbReference>
<evidence type="ECO:0000256" key="2">
    <source>
        <dbReference type="ARBA" id="ARBA00022777"/>
    </source>
</evidence>
<keyword evidence="1" id="KW-0808">Transferase</keyword>
<feature type="non-terminal residue" evidence="5">
    <location>
        <position position="140"/>
    </location>
</feature>
<name>A0ABM0MQP3_SACKO</name>
<feature type="domain" description="PI3K/PI4K catalytic" evidence="3">
    <location>
        <begin position="74"/>
        <end position="140"/>
    </location>
</feature>
<dbReference type="InterPro" id="IPR011009">
    <property type="entry name" value="Kinase-like_dom_sf"/>
</dbReference>
<dbReference type="InterPro" id="IPR018936">
    <property type="entry name" value="PI3/4_kinase_CS"/>
</dbReference>
<evidence type="ECO:0000313" key="5">
    <source>
        <dbReference type="RefSeq" id="XP_006822334.1"/>
    </source>
</evidence>
<organism evidence="4 5">
    <name type="scientific">Saccoglossus kowalevskii</name>
    <name type="common">Acorn worm</name>
    <dbReference type="NCBI Taxonomy" id="10224"/>
    <lineage>
        <taxon>Eukaryota</taxon>
        <taxon>Metazoa</taxon>
        <taxon>Hemichordata</taxon>
        <taxon>Enteropneusta</taxon>
        <taxon>Harrimaniidae</taxon>
        <taxon>Saccoglossus</taxon>
    </lineage>
</organism>
<proteinExistence type="predicted"/>
<dbReference type="Pfam" id="PF00454">
    <property type="entry name" value="PI3_PI4_kinase"/>
    <property type="match status" value="1"/>
</dbReference>
<keyword evidence="4" id="KW-1185">Reference proteome</keyword>
<protein>
    <submittedName>
        <fullName evidence="5">Phosphatidylinositol 4,5-bisphosphate 3-kinase catalytic subunit alpha isoform-like</fullName>
    </submittedName>
</protein>
<reference evidence="5" key="1">
    <citation type="submission" date="2025-08" db="UniProtKB">
        <authorList>
            <consortium name="RefSeq"/>
        </authorList>
    </citation>
    <scope>IDENTIFICATION</scope>
    <source>
        <tissue evidence="5">Testes</tissue>
    </source>
</reference>
<dbReference type="Gene3D" id="3.30.1010.10">
    <property type="entry name" value="Phosphatidylinositol 3-kinase Catalytic Subunit, Chain A, domain 4"/>
    <property type="match status" value="1"/>
</dbReference>
<dbReference type="PROSITE" id="PS50290">
    <property type="entry name" value="PI3_4_KINASE_3"/>
    <property type="match status" value="1"/>
</dbReference>
<evidence type="ECO:0000256" key="1">
    <source>
        <dbReference type="ARBA" id="ARBA00022679"/>
    </source>
</evidence>
<dbReference type="Proteomes" id="UP000694865">
    <property type="component" value="Unplaced"/>
</dbReference>
<dbReference type="PANTHER" id="PTHR10048">
    <property type="entry name" value="PHOSPHATIDYLINOSITOL KINASE"/>
    <property type="match status" value="1"/>
</dbReference>
<dbReference type="InterPro" id="IPR015433">
    <property type="entry name" value="PI3/4_kinase"/>
</dbReference>
<evidence type="ECO:0000259" key="3">
    <source>
        <dbReference type="PROSITE" id="PS50290"/>
    </source>
</evidence>
<sequence length="140" mass="16450">MLEAYLRASGAYLKELIKQVEAIEKLTMLTHMIRERKEDNNRLMEQQMNQPDYIDVLQNFSSPLCPSHTLGDICIDKCNIMNSAKRPLWLNWKNPDMMSEALFTNHMMIFKNGDDLRQDMLTLQVIRIMDSVWKNEGLDL</sequence>
<keyword evidence="2" id="KW-0418">Kinase</keyword>
<dbReference type="GeneID" id="102808807"/>
<accession>A0ABM0MQP3</accession>
<dbReference type="InterPro" id="IPR000403">
    <property type="entry name" value="PI3/4_kinase_cat_dom"/>
</dbReference>